<organism evidence="1 2">
    <name type="scientific">Lysinibacillus pakistanensis</name>
    <dbReference type="NCBI Taxonomy" id="759811"/>
    <lineage>
        <taxon>Bacteria</taxon>
        <taxon>Bacillati</taxon>
        <taxon>Bacillota</taxon>
        <taxon>Bacilli</taxon>
        <taxon>Bacillales</taxon>
        <taxon>Bacillaceae</taxon>
        <taxon>Lysinibacillus</taxon>
    </lineage>
</organism>
<name>A0AAX3WS69_9BACI</name>
<dbReference type="EMBL" id="CP126101">
    <property type="protein sequence ID" value="WHY49466.1"/>
    <property type="molecule type" value="Genomic_DNA"/>
</dbReference>
<protein>
    <recommendedName>
        <fullName evidence="3">DUF4375 domain-containing protein</fullName>
    </recommendedName>
</protein>
<evidence type="ECO:0000313" key="1">
    <source>
        <dbReference type="EMBL" id="WHY49466.1"/>
    </source>
</evidence>
<evidence type="ECO:0000313" key="2">
    <source>
        <dbReference type="Proteomes" id="UP001178322"/>
    </source>
</evidence>
<sequence length="186" mass="21542">MKSDKNKVIQVDFANKGQEQDESIFIEELNGWLGMSSNEIDLEGFSCDYEAFIERDFQVSLAAYYQNVAEEKGALEKIIEREAGVVWHYINNANGLLKVSDFYNIKEKINDTFLFAQIALDRAVEIEGFIVLVFKECEIDEGIFTDEVEGICTVEEMKEYFNEEIFNSLSEERQKYLRSIFEDTGE</sequence>
<evidence type="ECO:0008006" key="3">
    <source>
        <dbReference type="Google" id="ProtNLM"/>
    </source>
</evidence>
<dbReference type="Proteomes" id="UP001178322">
    <property type="component" value="Chromosome"/>
</dbReference>
<reference evidence="1" key="1">
    <citation type="submission" date="2023-05" db="EMBL/GenBank/DDBJ databases">
        <title>Comparative genomics of Bacillaceae isolates and their secondary metabolite potential.</title>
        <authorList>
            <person name="Song L."/>
            <person name="Nielsen L.J."/>
            <person name="Mohite O."/>
            <person name="Xu X."/>
            <person name="Weber T."/>
            <person name="Kovacs A.T."/>
        </authorList>
    </citation>
    <scope>NUCLEOTIDE SEQUENCE</scope>
    <source>
        <strain evidence="1">LY1</strain>
    </source>
</reference>
<dbReference type="RefSeq" id="WP_283868204.1">
    <property type="nucleotide sequence ID" value="NZ_CP126101.1"/>
</dbReference>
<dbReference type="AlphaFoldDB" id="A0AAX3WS69"/>
<proteinExistence type="predicted"/>
<accession>A0AAX3WS69</accession>
<gene>
    <name evidence="1" type="ORF">QNH24_14050</name>
</gene>